<evidence type="ECO:0000256" key="1">
    <source>
        <dbReference type="SAM" id="MobiDB-lite"/>
    </source>
</evidence>
<feature type="compositionally biased region" description="Basic and acidic residues" evidence="1">
    <location>
        <begin position="7"/>
        <end position="20"/>
    </location>
</feature>
<reference evidence="2 3" key="1">
    <citation type="submission" date="2019-08" db="EMBL/GenBank/DDBJ databases">
        <title>Archangium and Cystobacter genomes.</title>
        <authorList>
            <person name="Chen I.-C.K."/>
            <person name="Wielgoss S."/>
        </authorList>
    </citation>
    <scope>NUCLEOTIDE SEQUENCE [LARGE SCALE GENOMIC DNA]</scope>
    <source>
        <strain evidence="2 3">Cbm 6</strain>
    </source>
</reference>
<keyword evidence="3" id="KW-1185">Reference proteome</keyword>
<evidence type="ECO:0000313" key="3">
    <source>
        <dbReference type="Proteomes" id="UP001611383"/>
    </source>
</evidence>
<dbReference type="Proteomes" id="UP001611383">
    <property type="component" value="Chromosome"/>
</dbReference>
<accession>A0ABY9WU33</accession>
<name>A0ABY9WU33_9BACT</name>
<dbReference type="EMBL" id="CP043494">
    <property type="protein sequence ID" value="WNG44541.1"/>
    <property type="molecule type" value="Genomic_DNA"/>
</dbReference>
<sequence length="65" mass="7267">MTQLSQRARDYVAKMDKKNPGDVANALTQYSDDPNWMGDAMARLRLGSNRDTPLPGDITAQNRND</sequence>
<evidence type="ECO:0000313" key="2">
    <source>
        <dbReference type="EMBL" id="WNG44541.1"/>
    </source>
</evidence>
<organism evidence="2 3">
    <name type="scientific">Archangium minus</name>
    <dbReference type="NCBI Taxonomy" id="83450"/>
    <lineage>
        <taxon>Bacteria</taxon>
        <taxon>Pseudomonadati</taxon>
        <taxon>Myxococcota</taxon>
        <taxon>Myxococcia</taxon>
        <taxon>Myxococcales</taxon>
        <taxon>Cystobacterineae</taxon>
        <taxon>Archangiaceae</taxon>
        <taxon>Archangium</taxon>
    </lineage>
</organism>
<feature type="region of interest" description="Disordered" evidence="1">
    <location>
        <begin position="1"/>
        <end position="36"/>
    </location>
</feature>
<gene>
    <name evidence="2" type="ORF">F0U60_10825</name>
</gene>
<dbReference type="RefSeq" id="WP_395817561.1">
    <property type="nucleotide sequence ID" value="NZ_CP043494.1"/>
</dbReference>
<proteinExistence type="predicted"/>
<protein>
    <submittedName>
        <fullName evidence="2">Uncharacterized protein</fullName>
    </submittedName>
</protein>